<protein>
    <recommendedName>
        <fullName evidence="4">Molecular chaperone DnaJ</fullName>
    </recommendedName>
</protein>
<organism evidence="2 3">
    <name type="scientific">Pseudomonas cremoricolorata</name>
    <dbReference type="NCBI Taxonomy" id="157783"/>
    <lineage>
        <taxon>Bacteria</taxon>
        <taxon>Pseudomonadati</taxon>
        <taxon>Pseudomonadota</taxon>
        <taxon>Gammaproteobacteria</taxon>
        <taxon>Pseudomonadales</taxon>
        <taxon>Pseudomonadaceae</taxon>
        <taxon>Pseudomonas</taxon>
    </lineage>
</organism>
<evidence type="ECO:0000256" key="1">
    <source>
        <dbReference type="SAM" id="Phobius"/>
    </source>
</evidence>
<dbReference type="InterPro" id="IPR008523">
    <property type="entry name" value="DUF805"/>
</dbReference>
<keyword evidence="1" id="KW-0472">Membrane</keyword>
<dbReference type="EMBL" id="CP009455">
    <property type="protein sequence ID" value="AIR89861.1"/>
    <property type="molecule type" value="Genomic_DNA"/>
</dbReference>
<name>A0A089WMN4_9PSED</name>
<feature type="transmembrane region" description="Helical" evidence="1">
    <location>
        <begin position="804"/>
        <end position="825"/>
    </location>
</feature>
<evidence type="ECO:0000313" key="2">
    <source>
        <dbReference type="EMBL" id="AIR89861.1"/>
    </source>
</evidence>
<evidence type="ECO:0000313" key="3">
    <source>
        <dbReference type="Proteomes" id="UP000029493"/>
    </source>
</evidence>
<proteinExistence type="predicted"/>
<dbReference type="OrthoDB" id="9816462at2"/>
<dbReference type="KEGG" id="psw:LK03_11420"/>
<dbReference type="GO" id="GO:0016020">
    <property type="term" value="C:membrane"/>
    <property type="evidence" value="ECO:0007669"/>
    <property type="project" value="InterPro"/>
</dbReference>
<dbReference type="Pfam" id="PF05656">
    <property type="entry name" value="DUF805"/>
    <property type="match status" value="1"/>
</dbReference>
<dbReference type="RefSeq" id="WP_038412423.1">
    <property type="nucleotide sequence ID" value="NZ_CP009455.1"/>
</dbReference>
<accession>A0A089WMN4</accession>
<dbReference type="AlphaFoldDB" id="A0A089WMN4"/>
<dbReference type="STRING" id="157783.LK03_11420"/>
<reference evidence="2 3" key="1">
    <citation type="submission" date="2014-09" db="EMBL/GenBank/DDBJ databases">
        <authorList>
            <person name="Chan K.-G."/>
        </authorList>
    </citation>
    <scope>NUCLEOTIDE SEQUENCE [LARGE SCALE GENOMIC DNA]</scope>
    <source>
        <strain evidence="2 3">ND07</strain>
    </source>
</reference>
<evidence type="ECO:0008006" key="4">
    <source>
        <dbReference type="Google" id="ProtNLM"/>
    </source>
</evidence>
<dbReference type="eggNOG" id="COG2214">
    <property type="taxonomic scope" value="Bacteria"/>
</dbReference>
<dbReference type="Proteomes" id="UP000029493">
    <property type="component" value="Chromosome"/>
</dbReference>
<feature type="transmembrane region" description="Helical" evidence="1">
    <location>
        <begin position="837"/>
        <end position="858"/>
    </location>
</feature>
<keyword evidence="1" id="KW-1133">Transmembrane helix</keyword>
<sequence length="891" mass="100688">MSCWIRLGLEPTQDLDAIRLAYRTQLPSHHPETDPEGFQALRSAYEEALRLAREHEALDTQAPVDDATPTADALHPTLQAFHHLLEEPSLRFDPQAWQTLIDELDELPLEQLDDVSWQILGGLRDCGPISHRCVGLLATRLGWADQLLRMENPQEVEALLQRLQVPDPFDTVLMRDWPPMLQMEALWYFRSLEFIFQSRPLFEFEQFVEQHTCVAMPNDPTLIERLYMQLSMAGIASPTVHAHWQAELKASPDDPDLLYLVGRQAELLGDQTQALTCNLRLLREHDYPQAERWLLEYCARHQPQWLPLLIQSLDQQPLPDTWPTELSDPLLGIPAQNPQTLARWSEASREGLGGIAATFIDWRLDGDDELPLLAWLLDEQDDALLHRRYWQAWALQRGEAGLLQQIISATPTDDALDALILEGFQRQANQQLHWLCQSEVAATLTEYSDRDDAGLDLPGSLLTLEVHPACREWLRRMRVYSAPALLGLNRQFQMRQMFTVPFAMALQGQLAERGIVLPPMPGGEALWDWHRQQLFMLAMLDQPARWMELVSAHVSQRLHYPPEHPFHGLHQQLISAQAHAEGGLLQWLDHSDPVQEMVAGRLLHFGNALELARLPSTAQLYACLQQDTVLINDYPFGYSLLCAVLLHDLSLDSEQRAKLLDRLQGARVVAGWFDGFRKGLIEGKPKPPAAQDINALGLDSDLLKRVVEALDRLINRGQPPSTRALRALQRAKDDEHQNPGLRCAIMAILSWSERMLRNRAQQPAAPAWQAWKLRSRLDRKGYALTLGAVIFGAVAPGFVPDVGIPVMLGDAGRVLIVLLLISALLRRMRDLDQGVWLMIGVLVLSRLIPFLPLVVMALPGDKLPNQYGPPPGRSEPLQDGLQAALRRLNGQ</sequence>
<keyword evidence="3" id="KW-1185">Reference proteome</keyword>
<gene>
    <name evidence="2" type="ORF">LK03_11420</name>
</gene>
<keyword evidence="1" id="KW-0812">Transmembrane</keyword>